<feature type="transmembrane region" description="Helical" evidence="8">
    <location>
        <begin position="266"/>
        <end position="289"/>
    </location>
</feature>
<feature type="domain" description="ABC transmembrane type-1" evidence="9">
    <location>
        <begin position="305"/>
        <end position="495"/>
    </location>
</feature>
<proteinExistence type="inferred from homology"/>
<feature type="transmembrane region" description="Helical" evidence="8">
    <location>
        <begin position="431"/>
        <end position="457"/>
    </location>
</feature>
<keyword evidence="6 8" id="KW-1133">Transmembrane helix</keyword>
<feature type="transmembrane region" description="Helical" evidence="8">
    <location>
        <begin position="112"/>
        <end position="132"/>
    </location>
</feature>
<feature type="domain" description="ABC transmembrane type-1" evidence="9">
    <location>
        <begin position="50"/>
        <end position="233"/>
    </location>
</feature>
<keyword evidence="3" id="KW-1003">Cell membrane</keyword>
<dbReference type="EMBL" id="CP038436">
    <property type="protein sequence ID" value="QBX57598.1"/>
    <property type="molecule type" value="Genomic_DNA"/>
</dbReference>
<dbReference type="Pfam" id="PF00528">
    <property type="entry name" value="BPD_transp_1"/>
    <property type="match status" value="2"/>
</dbReference>
<dbReference type="PANTHER" id="PTHR43357:SF3">
    <property type="entry name" value="FE(3+)-TRANSPORT SYSTEM PERMEASE PROTEIN FBPB 2"/>
    <property type="match status" value="1"/>
</dbReference>
<evidence type="ECO:0000256" key="6">
    <source>
        <dbReference type="ARBA" id="ARBA00022989"/>
    </source>
</evidence>
<evidence type="ECO:0000256" key="2">
    <source>
        <dbReference type="ARBA" id="ARBA00022448"/>
    </source>
</evidence>
<feature type="transmembrane region" description="Helical" evidence="8">
    <location>
        <begin position="86"/>
        <end position="106"/>
    </location>
</feature>
<feature type="transmembrane region" description="Helical" evidence="8">
    <location>
        <begin position="343"/>
        <end position="364"/>
    </location>
</feature>
<keyword evidence="7 8" id="KW-0472">Membrane</keyword>
<keyword evidence="2 8" id="KW-0813">Transport</keyword>
<dbReference type="PROSITE" id="PS50928">
    <property type="entry name" value="ABC_TM1"/>
    <property type="match status" value="2"/>
</dbReference>
<comment type="similarity">
    <text evidence="8">Belongs to the binding-protein-dependent transport system permease family.</text>
</comment>
<feature type="transmembrane region" description="Helical" evidence="8">
    <location>
        <begin position="309"/>
        <end position="331"/>
    </location>
</feature>
<dbReference type="CDD" id="cd06261">
    <property type="entry name" value="TM_PBP2"/>
    <property type="match status" value="2"/>
</dbReference>
<dbReference type="OrthoDB" id="5100908at2"/>
<evidence type="ECO:0000256" key="8">
    <source>
        <dbReference type="RuleBase" id="RU363032"/>
    </source>
</evidence>
<dbReference type="GO" id="GO:0005886">
    <property type="term" value="C:plasma membrane"/>
    <property type="evidence" value="ECO:0007669"/>
    <property type="project" value="UniProtKB-SubCell"/>
</dbReference>
<feature type="transmembrane region" description="Helical" evidence="8">
    <location>
        <begin position="477"/>
        <end position="496"/>
    </location>
</feature>
<evidence type="ECO:0000256" key="1">
    <source>
        <dbReference type="ARBA" id="ARBA00004429"/>
    </source>
</evidence>
<keyword evidence="5 8" id="KW-0812">Transmembrane</keyword>
<keyword evidence="4" id="KW-0997">Cell inner membrane</keyword>
<feature type="transmembrane region" description="Helical" evidence="8">
    <location>
        <begin position="171"/>
        <end position="193"/>
    </location>
</feature>
<feature type="transmembrane region" description="Helical" evidence="8">
    <location>
        <begin position="370"/>
        <end position="387"/>
    </location>
</feature>
<dbReference type="SUPFAM" id="SSF161098">
    <property type="entry name" value="MetI-like"/>
    <property type="match status" value="2"/>
</dbReference>
<dbReference type="PANTHER" id="PTHR43357">
    <property type="entry name" value="INNER MEMBRANE ABC TRANSPORTER PERMEASE PROTEIN YDCV"/>
    <property type="match status" value="1"/>
</dbReference>
<evidence type="ECO:0000256" key="7">
    <source>
        <dbReference type="ARBA" id="ARBA00023136"/>
    </source>
</evidence>
<dbReference type="InterPro" id="IPR035906">
    <property type="entry name" value="MetI-like_sf"/>
</dbReference>
<evidence type="ECO:0000256" key="4">
    <source>
        <dbReference type="ARBA" id="ARBA00022519"/>
    </source>
</evidence>
<reference evidence="10 11" key="1">
    <citation type="submission" date="2019-03" db="EMBL/GenBank/DDBJ databases">
        <title>Three New Species of Nocardioides, Nocardioides euryhalodurans sp. nov., Nocardioides seonyuensis sp. nov. and Nocardioides eburneoflavus sp. nov. Iolated from Soil.</title>
        <authorList>
            <person name="Roh S.G."/>
            <person name="Lee C."/>
            <person name="Kim M.-K."/>
            <person name="Kim S.B."/>
        </authorList>
    </citation>
    <scope>NUCLEOTIDE SEQUENCE [LARGE SCALE GENOMIC DNA]</scope>
    <source>
        <strain evidence="10 11">MMS17-SY207-3</strain>
    </source>
</reference>
<feature type="transmembrane region" description="Helical" evidence="8">
    <location>
        <begin position="49"/>
        <end position="74"/>
    </location>
</feature>
<name>A0A4P7IJL5_9ACTN</name>
<sequence>MGAPPLLLAAGVVVALLALIPLGYVVTYTAIIGPVDLWHLVVRPRILELLGNTVSIALACMGACAVLGVGLAALVERTDLPGKRVWHGLLVAPLAIPAFVNGYAWVSLDRSVHGFWGAFLVITLSYYPLVYLPVVASLRGLDPALEESAWSLGHSRWRSFRSVVVPQLRPALLGGVLLVGLHLLAEFGALALLRFPTFTTAIYDQYGSTFNGQAATAMAGVLVLLCLLLLLADLRLRGQRHYSRVGQGAARRAVPARLGRARWPSVGVVGLVVLLALGVPSYSLLHWLWVGTSTEFPLGELSAAAATTVLLAAAGAVVTTMAAVPVVWLAVRHRGRLSTLVERCTYIANALPGIVVGLALVVASLRLVPIVYQTALLLVVAYAILFLPRAVVTVRAGLEQAPLVLDHVAHSLGAGPVETARRVTLPLIAPSLGAGAALVFLAVSTELTATLMLSPIGTHTLATEFWSASSELRYGAAAPYALLLVAISVPATLLLMRQERLQP</sequence>
<dbReference type="GO" id="GO:0055085">
    <property type="term" value="P:transmembrane transport"/>
    <property type="evidence" value="ECO:0007669"/>
    <property type="project" value="InterPro"/>
</dbReference>
<protein>
    <submittedName>
        <fullName evidence="10">Iron ABC transporter permease</fullName>
    </submittedName>
</protein>
<dbReference type="Gene3D" id="1.10.3720.10">
    <property type="entry name" value="MetI-like"/>
    <property type="match status" value="2"/>
</dbReference>
<evidence type="ECO:0000256" key="3">
    <source>
        <dbReference type="ARBA" id="ARBA00022475"/>
    </source>
</evidence>
<comment type="subcellular location">
    <subcellularLocation>
        <location evidence="1">Cell inner membrane</location>
        <topology evidence="1">Multi-pass membrane protein</topology>
    </subcellularLocation>
    <subcellularLocation>
        <location evidence="8">Cell membrane</location>
        <topology evidence="8">Multi-pass membrane protein</topology>
    </subcellularLocation>
</comment>
<evidence type="ECO:0000313" key="11">
    <source>
        <dbReference type="Proteomes" id="UP000294853"/>
    </source>
</evidence>
<evidence type="ECO:0000313" key="10">
    <source>
        <dbReference type="EMBL" id="QBX57598.1"/>
    </source>
</evidence>
<dbReference type="InterPro" id="IPR000515">
    <property type="entry name" value="MetI-like"/>
</dbReference>
<keyword evidence="11" id="KW-1185">Reference proteome</keyword>
<feature type="transmembrane region" description="Helical" evidence="8">
    <location>
        <begin position="213"/>
        <end position="234"/>
    </location>
</feature>
<dbReference type="Proteomes" id="UP000294853">
    <property type="component" value="Chromosome"/>
</dbReference>
<dbReference type="KEGG" id="nsn:EXE58_12860"/>
<evidence type="ECO:0000256" key="5">
    <source>
        <dbReference type="ARBA" id="ARBA00022692"/>
    </source>
</evidence>
<organism evidence="10 11">
    <name type="scientific">Nocardioides seonyuensis</name>
    <dbReference type="NCBI Taxonomy" id="2518371"/>
    <lineage>
        <taxon>Bacteria</taxon>
        <taxon>Bacillati</taxon>
        <taxon>Actinomycetota</taxon>
        <taxon>Actinomycetes</taxon>
        <taxon>Propionibacteriales</taxon>
        <taxon>Nocardioidaceae</taxon>
        <taxon>Nocardioides</taxon>
    </lineage>
</organism>
<gene>
    <name evidence="10" type="ORF">EXE58_12860</name>
</gene>
<dbReference type="AlphaFoldDB" id="A0A4P7IJL5"/>
<accession>A0A4P7IJL5</accession>
<evidence type="ECO:0000259" key="9">
    <source>
        <dbReference type="PROSITE" id="PS50928"/>
    </source>
</evidence>